<keyword evidence="5 6" id="KW-0456">Lyase</keyword>
<evidence type="ECO:0000256" key="7">
    <source>
        <dbReference type="NCBIfam" id="TIGR01048"/>
    </source>
</evidence>
<dbReference type="PROSITE" id="PS00879">
    <property type="entry name" value="ODR_DC_2_2"/>
    <property type="match status" value="1"/>
</dbReference>
<dbReference type="PANTHER" id="PTHR43727">
    <property type="entry name" value="DIAMINOPIMELATE DECARBOXYLASE"/>
    <property type="match status" value="1"/>
</dbReference>
<feature type="binding site" evidence="6">
    <location>
        <position position="379"/>
    </location>
    <ligand>
        <name>substrate</name>
    </ligand>
</feature>
<keyword evidence="12" id="KW-1185">Reference proteome</keyword>
<feature type="binding site" evidence="6">
    <location>
        <position position="325"/>
    </location>
    <ligand>
        <name>substrate</name>
    </ligand>
</feature>
<dbReference type="SUPFAM" id="SSF50621">
    <property type="entry name" value="Alanine racemase C-terminal domain-like"/>
    <property type="match status" value="1"/>
</dbReference>
<keyword evidence="4 6" id="KW-0457">Lysine biosynthesis</keyword>
<comment type="catalytic activity">
    <reaction evidence="6 8">
        <text>meso-2,6-diaminopimelate + H(+) = L-lysine + CO2</text>
        <dbReference type="Rhea" id="RHEA:15101"/>
        <dbReference type="ChEBI" id="CHEBI:15378"/>
        <dbReference type="ChEBI" id="CHEBI:16526"/>
        <dbReference type="ChEBI" id="CHEBI:32551"/>
        <dbReference type="ChEBI" id="CHEBI:57791"/>
        <dbReference type="EC" id="4.1.1.20"/>
    </reaction>
</comment>
<gene>
    <name evidence="6" type="primary">lysA</name>
    <name evidence="11" type="ORF">BCL65_109109</name>
</gene>
<evidence type="ECO:0000256" key="3">
    <source>
        <dbReference type="ARBA" id="ARBA00022898"/>
    </source>
</evidence>
<evidence type="ECO:0000256" key="4">
    <source>
        <dbReference type="ARBA" id="ARBA00023154"/>
    </source>
</evidence>
<reference evidence="11 12" key="1">
    <citation type="submission" date="2018-03" db="EMBL/GenBank/DDBJ databases">
        <title>Comparative analysis of microorganisms from saline springs in Andes Mountain Range, Colombia.</title>
        <authorList>
            <person name="Rubin E."/>
        </authorList>
    </citation>
    <scope>NUCLEOTIDE SEQUENCE [LARGE SCALE GENOMIC DNA]</scope>
    <source>
        <strain evidence="11 12">CG 23</strain>
    </source>
</reference>
<feature type="binding site" evidence="6">
    <location>
        <position position="407"/>
    </location>
    <ligand>
        <name>substrate</name>
    </ligand>
</feature>
<dbReference type="PRINTS" id="PR01181">
    <property type="entry name" value="DAPDCRBXLASE"/>
</dbReference>
<evidence type="ECO:0000259" key="9">
    <source>
        <dbReference type="Pfam" id="PF00278"/>
    </source>
</evidence>
<dbReference type="Gene3D" id="2.40.37.10">
    <property type="entry name" value="Lyase, Ornithine Decarboxylase, Chain A, domain 1"/>
    <property type="match status" value="1"/>
</dbReference>
<comment type="function">
    <text evidence="6">Specifically catalyzes the decarboxylation of meso-diaminopimelate (meso-DAP) to L-lysine.</text>
</comment>
<comment type="similarity">
    <text evidence="6">Belongs to the Orn/Lys/Arg decarboxylase class-II family. LysA subfamily.</text>
</comment>
<dbReference type="PRINTS" id="PR01179">
    <property type="entry name" value="ODADCRBXLASE"/>
</dbReference>
<dbReference type="InterPro" id="IPR009006">
    <property type="entry name" value="Ala_racemase/Decarboxylase_C"/>
</dbReference>
<dbReference type="Proteomes" id="UP000239895">
    <property type="component" value="Unassembled WGS sequence"/>
</dbReference>
<keyword evidence="3 6" id="KW-0663">Pyridoxal phosphate</keyword>
<dbReference type="InterPro" id="IPR002986">
    <property type="entry name" value="DAP_deCOOHase_LysA"/>
</dbReference>
<dbReference type="Pfam" id="PF00278">
    <property type="entry name" value="Orn_DAP_Arg_deC"/>
    <property type="match status" value="1"/>
</dbReference>
<feature type="binding site" evidence="6">
    <location>
        <position position="280"/>
    </location>
    <ligand>
        <name>pyridoxal 5'-phosphate</name>
        <dbReference type="ChEBI" id="CHEBI:597326"/>
    </ligand>
</feature>
<feature type="binding site" evidence="6">
    <location>
        <position position="436"/>
    </location>
    <ligand>
        <name>pyridoxal 5'-phosphate</name>
        <dbReference type="ChEBI" id="CHEBI:597326"/>
    </ligand>
</feature>
<proteinExistence type="inferred from homology"/>
<evidence type="ECO:0000256" key="5">
    <source>
        <dbReference type="ARBA" id="ARBA00023239"/>
    </source>
</evidence>
<feature type="binding site" evidence="6">
    <location>
        <begin position="322"/>
        <end position="325"/>
    </location>
    <ligand>
        <name>pyridoxal 5'-phosphate</name>
        <dbReference type="ChEBI" id="CHEBI:597326"/>
    </ligand>
</feature>
<keyword evidence="6" id="KW-0028">Amino-acid biosynthesis</keyword>
<comment type="pathway">
    <text evidence="6 8">Amino-acid biosynthesis; L-lysine biosynthesis via DAP pathway; L-lysine from DL-2,6-diaminopimelate: step 1/1.</text>
</comment>
<comment type="caution">
    <text evidence="11">The sequence shown here is derived from an EMBL/GenBank/DDBJ whole genome shotgun (WGS) entry which is preliminary data.</text>
</comment>
<comment type="cofactor">
    <cofactor evidence="1 6 8">
        <name>pyridoxal 5'-phosphate</name>
        <dbReference type="ChEBI" id="CHEBI:597326"/>
    </cofactor>
</comment>
<dbReference type="EMBL" id="PVTX01000009">
    <property type="protein sequence ID" value="PRZ04870.1"/>
    <property type="molecule type" value="Genomic_DNA"/>
</dbReference>
<dbReference type="InterPro" id="IPR022657">
    <property type="entry name" value="De-COase2_CS"/>
</dbReference>
<dbReference type="Gene3D" id="3.20.20.10">
    <property type="entry name" value="Alanine racemase"/>
    <property type="match status" value="1"/>
</dbReference>
<keyword evidence="2 6" id="KW-0210">Decarboxylase</keyword>
<sequence>MSAAPEAGRSAVLPVGGPGAAGAPWSSGVRRRADGEVEVAGVPVSELAAAHGTPAYVLDEADFRARARAYRTAFESAFAEVGAGVDVYYAGKALLTVAVARWATQEGLRVDTASGGELAVALRAGVPGAAIGLHGNNKSDAEILAALDAGVGRLIVDSLVEIERVADLAASRGVVAPVMVRVTTGVHAGGHEYISTAHEDQKFGLSVNAGPDGGTSPALAALEAVVARPELDLLGIHSHIGSQILEPSGFEAAARVVLQLRADLATRTGALVEEVDLGGGYGIAYLPGEEPLEPAPVAVSVAQAVAAVSRELGTPLPRFSIEPGRAVVGPAGLTLYTVGTVKPVTVSAPAEDPGAGATFTRLYVSVDGGMSDNIRPALYGADYHAEVVGRASAAGTVLARVVGKHCESGDVVVHEVMLPADVRAGDLLAVPATGAYGRSMASNYNGLTRPPVVAVADGASRVLVRRETLEDLLGLDLG</sequence>
<dbReference type="HAMAP" id="MF_02120">
    <property type="entry name" value="LysA"/>
    <property type="match status" value="1"/>
</dbReference>
<dbReference type="NCBIfam" id="TIGR01048">
    <property type="entry name" value="lysA"/>
    <property type="match status" value="1"/>
</dbReference>
<evidence type="ECO:0000313" key="11">
    <source>
        <dbReference type="EMBL" id="PRZ04870.1"/>
    </source>
</evidence>
<feature type="domain" description="Orn/DAP/Arg decarboxylase 2 N-terminal" evidence="10">
    <location>
        <begin position="66"/>
        <end position="328"/>
    </location>
</feature>
<evidence type="ECO:0000256" key="8">
    <source>
        <dbReference type="RuleBase" id="RU003738"/>
    </source>
</evidence>
<feature type="modified residue" description="N6-(pyridoxal phosphate)lysine" evidence="6">
    <location>
        <position position="92"/>
    </location>
</feature>
<dbReference type="InterPro" id="IPR022643">
    <property type="entry name" value="De-COase2_C"/>
</dbReference>
<dbReference type="InterPro" id="IPR029066">
    <property type="entry name" value="PLP-binding_barrel"/>
</dbReference>
<dbReference type="PANTHER" id="PTHR43727:SF2">
    <property type="entry name" value="GROUP IV DECARBOXYLASE"/>
    <property type="match status" value="1"/>
</dbReference>
<organism evidence="11 12">
    <name type="scientific">Isoptericola halotolerans</name>
    <dbReference type="NCBI Taxonomy" id="300560"/>
    <lineage>
        <taxon>Bacteria</taxon>
        <taxon>Bacillati</taxon>
        <taxon>Actinomycetota</taxon>
        <taxon>Actinomycetes</taxon>
        <taxon>Micrococcales</taxon>
        <taxon>Promicromonosporaceae</taxon>
        <taxon>Isoptericola</taxon>
    </lineage>
</organism>
<evidence type="ECO:0000256" key="6">
    <source>
        <dbReference type="HAMAP-Rule" id="MF_02120"/>
    </source>
</evidence>
<dbReference type="SUPFAM" id="SSF51419">
    <property type="entry name" value="PLP-binding barrel"/>
    <property type="match status" value="1"/>
</dbReference>
<dbReference type="PROSITE" id="PS00878">
    <property type="entry name" value="ODR_DC_2_1"/>
    <property type="match status" value="1"/>
</dbReference>
<evidence type="ECO:0000313" key="12">
    <source>
        <dbReference type="Proteomes" id="UP000239895"/>
    </source>
</evidence>
<dbReference type="InterPro" id="IPR022653">
    <property type="entry name" value="De-COase2_pyr-phos_BS"/>
</dbReference>
<evidence type="ECO:0000256" key="1">
    <source>
        <dbReference type="ARBA" id="ARBA00001933"/>
    </source>
</evidence>
<accession>A0ABX5EEV9</accession>
<feature type="binding site" evidence="6">
    <location>
        <position position="436"/>
    </location>
    <ligand>
        <name>substrate</name>
    </ligand>
</feature>
<evidence type="ECO:0000256" key="2">
    <source>
        <dbReference type="ARBA" id="ARBA00022793"/>
    </source>
</evidence>
<dbReference type="InterPro" id="IPR022644">
    <property type="entry name" value="De-COase2_N"/>
</dbReference>
<dbReference type="Pfam" id="PF02784">
    <property type="entry name" value="Orn_Arg_deC_N"/>
    <property type="match status" value="1"/>
</dbReference>
<comment type="subunit">
    <text evidence="6">Homodimer.</text>
</comment>
<feature type="domain" description="Orn/DAP/Arg decarboxylase 2 C-terminal" evidence="9">
    <location>
        <begin position="330"/>
        <end position="434"/>
    </location>
</feature>
<feature type="binding site" evidence="6">
    <location>
        <position position="375"/>
    </location>
    <ligand>
        <name>substrate</name>
    </ligand>
</feature>
<dbReference type="CDD" id="cd06828">
    <property type="entry name" value="PLPDE_III_DapDC"/>
    <property type="match status" value="1"/>
</dbReference>
<name>A0ABX5EEV9_9MICO</name>
<protein>
    <recommendedName>
        <fullName evidence="6 7">Diaminopimelate decarboxylase</fullName>
        <shortName evidence="6">DAP decarboxylase</shortName>
        <shortName evidence="6">DAPDC</shortName>
        <ecNumber evidence="6 7">4.1.1.20</ecNumber>
    </recommendedName>
</protein>
<dbReference type="InterPro" id="IPR000183">
    <property type="entry name" value="Orn/DAP/Arg_de-COase"/>
</dbReference>
<evidence type="ECO:0000259" key="10">
    <source>
        <dbReference type="Pfam" id="PF02784"/>
    </source>
</evidence>
<dbReference type="EC" id="4.1.1.20" evidence="6 7"/>